<dbReference type="InterPro" id="IPR003838">
    <property type="entry name" value="ABC3_permease_C"/>
</dbReference>
<dbReference type="AlphaFoldDB" id="A0A5P2G5K3"/>
<sequence length="790" mass="88542">MFKNYFKTAIRSLLRNKGYATLNILGLAIGMASTILIILWVINEVSMDRFYSKIDRIYTLNNRDKFSGELWAWNTTPKILGPTVKQELPEIEEMSRASYATFLFSKGETKFVSNGFHVDSSFLKILDFPMLYGNSNTALDAINKVVVTEKFAKKFFGNENPMGKTIKIDSSDIFTISAVLKDLGPNTTFSFDYLLPWTYLTKLNEDDKYWGNNSVKTYILLKPNVDLNSFNSKLKYVTVNHTKSTQYPSTTQVFAYPLSKVYMNSNSVNGQYVAGNAVTVRMFSIIAGLILLIACINFMNLSTARSEKRAKEVGVRKVVGARKYALVLQFMTESIVLSIVSFLIAIILVLVALPFFNTLVGKHLTIPFGNLGFWIYAIVFIIFTGLLAGSYPAFFLSSFSPVKVLKGTFKKQNRAINPRSVLVVAQFTFAIVLIVSTIIIGRQINYVQNRDKGYQQDALAFTWMTGDITKNYPLIRQELLNSNAVISVTKSMSPITTRNSDGWGYSWPGSTKEDDQLDFGRFSADADFSQTLGTKIVQGRDIDIYHYPTDSNAILLNETAVEKMRLKNPIGTLVKNGDDEQWRVVGVVKDFIIESPMEKVGPMLIAGPKSWFGVIHYRLNPSNSTSDNLAKIETVFKKYNPDYPFDYSFVDESYARKFMGIKRTGKLTSLFSGLTIFISCLGLFGLAAYMAEARTKEIGVRKVLGASVGGIATLLSKDFLKLVVISLLVAVPIAWFAMHKWLIGYQYRINVPIWAFFLAGFLSIIIAILTVGFLAIKAARANPTKSLRTE</sequence>
<dbReference type="Pfam" id="PF12704">
    <property type="entry name" value="MacB_PCD"/>
    <property type="match status" value="1"/>
</dbReference>
<dbReference type="OrthoDB" id="5933722at2"/>
<protein>
    <submittedName>
        <fullName evidence="9">FtsX-like permease family protein</fullName>
    </submittedName>
</protein>
<evidence type="ECO:0000313" key="10">
    <source>
        <dbReference type="Proteomes" id="UP000292424"/>
    </source>
</evidence>
<evidence type="ECO:0000259" key="7">
    <source>
        <dbReference type="Pfam" id="PF02687"/>
    </source>
</evidence>
<dbReference type="InterPro" id="IPR025857">
    <property type="entry name" value="MacB_PCD"/>
</dbReference>
<dbReference type="PANTHER" id="PTHR30572:SF18">
    <property type="entry name" value="ABC-TYPE MACROLIDE FAMILY EXPORT SYSTEM PERMEASE COMPONENT 2"/>
    <property type="match status" value="1"/>
</dbReference>
<feature type="transmembrane region" description="Helical" evidence="6">
    <location>
        <begin position="373"/>
        <end position="399"/>
    </location>
</feature>
<evidence type="ECO:0000259" key="8">
    <source>
        <dbReference type="Pfam" id="PF12704"/>
    </source>
</evidence>
<feature type="transmembrane region" description="Helical" evidence="6">
    <location>
        <begin position="753"/>
        <end position="776"/>
    </location>
</feature>
<evidence type="ECO:0000313" key="9">
    <source>
        <dbReference type="EMBL" id="QES89092.1"/>
    </source>
</evidence>
<feature type="transmembrane region" description="Helical" evidence="6">
    <location>
        <begin position="20"/>
        <end position="42"/>
    </location>
</feature>
<organism evidence="9 10">
    <name type="scientific">Rhizosphaericola mali</name>
    <dbReference type="NCBI Taxonomy" id="2545455"/>
    <lineage>
        <taxon>Bacteria</taxon>
        <taxon>Pseudomonadati</taxon>
        <taxon>Bacteroidota</taxon>
        <taxon>Chitinophagia</taxon>
        <taxon>Chitinophagales</taxon>
        <taxon>Chitinophagaceae</taxon>
        <taxon>Rhizosphaericola</taxon>
    </lineage>
</organism>
<feature type="transmembrane region" description="Helical" evidence="6">
    <location>
        <begin position="324"/>
        <end position="353"/>
    </location>
</feature>
<feature type="domain" description="ABC3 transporter permease C-terminal" evidence="7">
    <location>
        <begin position="670"/>
        <end position="783"/>
    </location>
</feature>
<feature type="transmembrane region" description="Helical" evidence="6">
    <location>
        <begin position="670"/>
        <end position="691"/>
    </location>
</feature>
<dbReference type="PANTHER" id="PTHR30572">
    <property type="entry name" value="MEMBRANE COMPONENT OF TRANSPORTER-RELATED"/>
    <property type="match status" value="1"/>
</dbReference>
<keyword evidence="3 6" id="KW-0812">Transmembrane</keyword>
<keyword evidence="4 6" id="KW-1133">Transmembrane helix</keyword>
<dbReference type="GO" id="GO:0022857">
    <property type="term" value="F:transmembrane transporter activity"/>
    <property type="evidence" value="ECO:0007669"/>
    <property type="project" value="TreeGrafter"/>
</dbReference>
<dbReference type="KEGG" id="arac:E0W69_010620"/>
<comment type="subcellular location">
    <subcellularLocation>
        <location evidence="1">Cell membrane</location>
        <topology evidence="1">Multi-pass membrane protein</topology>
    </subcellularLocation>
</comment>
<dbReference type="GO" id="GO:0005886">
    <property type="term" value="C:plasma membrane"/>
    <property type="evidence" value="ECO:0007669"/>
    <property type="project" value="UniProtKB-SubCell"/>
</dbReference>
<feature type="domain" description="ABC3 transporter permease C-terminal" evidence="7">
    <location>
        <begin position="285"/>
        <end position="401"/>
    </location>
</feature>
<evidence type="ECO:0000256" key="3">
    <source>
        <dbReference type="ARBA" id="ARBA00022692"/>
    </source>
</evidence>
<dbReference type="EMBL" id="CP044016">
    <property type="protein sequence ID" value="QES89092.1"/>
    <property type="molecule type" value="Genomic_DNA"/>
</dbReference>
<accession>A0A5P2G5K3</accession>
<feature type="transmembrane region" description="Helical" evidence="6">
    <location>
        <begin position="420"/>
        <end position="440"/>
    </location>
</feature>
<feature type="transmembrane region" description="Helical" evidence="6">
    <location>
        <begin position="719"/>
        <end position="738"/>
    </location>
</feature>
<feature type="domain" description="MacB-like periplasmic core" evidence="8">
    <location>
        <begin position="21"/>
        <end position="235"/>
    </location>
</feature>
<name>A0A5P2G5K3_9BACT</name>
<keyword evidence="5 6" id="KW-0472">Membrane</keyword>
<dbReference type="Pfam" id="PF02687">
    <property type="entry name" value="FtsX"/>
    <property type="match status" value="2"/>
</dbReference>
<evidence type="ECO:0000256" key="5">
    <source>
        <dbReference type="ARBA" id="ARBA00023136"/>
    </source>
</evidence>
<feature type="transmembrane region" description="Helical" evidence="6">
    <location>
        <begin position="282"/>
        <end position="303"/>
    </location>
</feature>
<evidence type="ECO:0000256" key="1">
    <source>
        <dbReference type="ARBA" id="ARBA00004651"/>
    </source>
</evidence>
<dbReference type="InterPro" id="IPR050250">
    <property type="entry name" value="Macrolide_Exporter_MacB"/>
</dbReference>
<evidence type="ECO:0000256" key="2">
    <source>
        <dbReference type="ARBA" id="ARBA00022475"/>
    </source>
</evidence>
<evidence type="ECO:0000256" key="4">
    <source>
        <dbReference type="ARBA" id="ARBA00022989"/>
    </source>
</evidence>
<reference evidence="9 10" key="1">
    <citation type="submission" date="2019-09" db="EMBL/GenBank/DDBJ databases">
        <title>Complete genome sequence of Arachidicoccus sp. B3-10 isolated from apple orchard soil.</title>
        <authorList>
            <person name="Kim H.S."/>
            <person name="Han K.-I."/>
            <person name="Suh M.K."/>
            <person name="Lee K.C."/>
            <person name="Eom M.K."/>
            <person name="Kim J.-S."/>
            <person name="Kang S.W."/>
            <person name="Sin Y."/>
            <person name="Lee J.-S."/>
        </authorList>
    </citation>
    <scope>NUCLEOTIDE SEQUENCE [LARGE SCALE GENOMIC DNA]</scope>
    <source>
        <strain evidence="9 10">B3-10</strain>
    </source>
</reference>
<dbReference type="RefSeq" id="WP_131330038.1">
    <property type="nucleotide sequence ID" value="NZ_CP044016.1"/>
</dbReference>
<keyword evidence="10" id="KW-1185">Reference proteome</keyword>
<gene>
    <name evidence="9" type="ORF">E0W69_010620</name>
</gene>
<dbReference type="Proteomes" id="UP000292424">
    <property type="component" value="Chromosome"/>
</dbReference>
<keyword evidence="2" id="KW-1003">Cell membrane</keyword>
<proteinExistence type="predicted"/>
<evidence type="ECO:0000256" key="6">
    <source>
        <dbReference type="SAM" id="Phobius"/>
    </source>
</evidence>